<reference evidence="2 3" key="1">
    <citation type="submission" date="2020-08" db="EMBL/GenBank/DDBJ databases">
        <title>Genome sequencing of Purple Non-Sulfur Bacteria from various extreme environments.</title>
        <authorList>
            <person name="Mayer M."/>
        </authorList>
    </citation>
    <scope>NUCLEOTIDE SEQUENCE [LARGE SCALE GENOMIC DNA]</scope>
    <source>
        <strain evidence="2 3">JA135</strain>
    </source>
</reference>
<keyword evidence="3" id="KW-1185">Reference proteome</keyword>
<feature type="region of interest" description="Disordered" evidence="1">
    <location>
        <begin position="1"/>
        <end position="95"/>
    </location>
</feature>
<feature type="compositionally biased region" description="Basic and acidic residues" evidence="1">
    <location>
        <begin position="85"/>
        <end position="95"/>
    </location>
</feature>
<evidence type="ECO:0000256" key="1">
    <source>
        <dbReference type="SAM" id="MobiDB-lite"/>
    </source>
</evidence>
<sequence>MRQAGTFICDRAGEAPRPALGPRPAGPTVAERQDHPLNPRPAGPTVAERQDHPLNPRAAGPTVAERQDHAVDPRPDPAQPAGPKVVERTSKKKEG</sequence>
<evidence type="ECO:0000313" key="2">
    <source>
        <dbReference type="EMBL" id="MBB4287798.1"/>
    </source>
</evidence>
<organism evidence="2 3">
    <name type="scientific">Roseospira goensis</name>
    <dbReference type="NCBI Taxonomy" id="391922"/>
    <lineage>
        <taxon>Bacteria</taxon>
        <taxon>Pseudomonadati</taxon>
        <taxon>Pseudomonadota</taxon>
        <taxon>Alphaproteobacteria</taxon>
        <taxon>Rhodospirillales</taxon>
        <taxon>Rhodospirillaceae</taxon>
        <taxon>Roseospira</taxon>
    </lineage>
</organism>
<comment type="caution">
    <text evidence="2">The sequence shown here is derived from an EMBL/GenBank/DDBJ whole genome shotgun (WGS) entry which is preliminary data.</text>
</comment>
<dbReference type="Proteomes" id="UP000555728">
    <property type="component" value="Unassembled WGS sequence"/>
</dbReference>
<feature type="compositionally biased region" description="Basic and acidic residues" evidence="1">
    <location>
        <begin position="65"/>
        <end position="75"/>
    </location>
</feature>
<accession>A0A7W6S2Q0</accession>
<dbReference type="EMBL" id="JACIGI010000052">
    <property type="protein sequence ID" value="MBB4287798.1"/>
    <property type="molecule type" value="Genomic_DNA"/>
</dbReference>
<protein>
    <submittedName>
        <fullName evidence="2">Uncharacterized protein</fullName>
    </submittedName>
</protein>
<gene>
    <name evidence="2" type="ORF">GGD88_003555</name>
</gene>
<name>A0A7W6S2Q0_9PROT</name>
<evidence type="ECO:0000313" key="3">
    <source>
        <dbReference type="Proteomes" id="UP000555728"/>
    </source>
</evidence>
<dbReference type="AlphaFoldDB" id="A0A7W6S2Q0"/>
<proteinExistence type="predicted"/>